<dbReference type="InterPro" id="IPR035905">
    <property type="entry name" value="Barstar-like_sf"/>
</dbReference>
<accession>A0ABS8YFM7</accession>
<feature type="domain" description="Barstar (barnase inhibitor)" evidence="2">
    <location>
        <begin position="1"/>
        <end position="83"/>
    </location>
</feature>
<proteinExistence type="inferred from homology"/>
<comment type="similarity">
    <text evidence="1">Belongs to the barstar family.</text>
</comment>
<keyword evidence="4" id="KW-1185">Reference proteome</keyword>
<dbReference type="Proteomes" id="UP001199916">
    <property type="component" value="Unassembled WGS sequence"/>
</dbReference>
<gene>
    <name evidence="3" type="ORF">LQV63_10350</name>
</gene>
<evidence type="ECO:0000259" key="2">
    <source>
        <dbReference type="Pfam" id="PF01337"/>
    </source>
</evidence>
<evidence type="ECO:0000256" key="1">
    <source>
        <dbReference type="ARBA" id="ARBA00006845"/>
    </source>
</evidence>
<dbReference type="SUPFAM" id="SSF52038">
    <property type="entry name" value="Barstar-related"/>
    <property type="match status" value="1"/>
</dbReference>
<dbReference type="CDD" id="cd05142">
    <property type="entry name" value="Barstar"/>
    <property type="match status" value="1"/>
</dbReference>
<protein>
    <submittedName>
        <fullName evidence="3">Barstar family protein</fullName>
    </submittedName>
</protein>
<evidence type="ECO:0000313" key="4">
    <source>
        <dbReference type="Proteomes" id="UP001199916"/>
    </source>
</evidence>
<dbReference type="EMBL" id="JAJNBZ010000006">
    <property type="protein sequence ID" value="MCE5169714.1"/>
    <property type="molecule type" value="Genomic_DNA"/>
</dbReference>
<name>A0ABS8YFM7_9BACL</name>
<dbReference type="Pfam" id="PF01337">
    <property type="entry name" value="Barstar"/>
    <property type="match status" value="1"/>
</dbReference>
<comment type="caution">
    <text evidence="3">The sequence shown here is derived from an EMBL/GenBank/DDBJ whole genome shotgun (WGS) entry which is preliminary data.</text>
</comment>
<evidence type="ECO:0000313" key="3">
    <source>
        <dbReference type="EMBL" id="MCE5169714.1"/>
    </source>
</evidence>
<organism evidence="3 4">
    <name type="scientific">Paenibacillus profundus</name>
    <dbReference type="NCBI Taxonomy" id="1173085"/>
    <lineage>
        <taxon>Bacteria</taxon>
        <taxon>Bacillati</taxon>
        <taxon>Bacillota</taxon>
        <taxon>Bacilli</taxon>
        <taxon>Bacillales</taxon>
        <taxon>Paenibacillaceae</taxon>
        <taxon>Paenibacillus</taxon>
    </lineage>
</organism>
<sequence>MRTIILDGHHYETRDQLHDALKEKLELPDYYGCNLDALWDCLTGWIELPLMIQWTHFEQSEIHLGDYSHQLLDLFREAEEELEGFQLLVE</sequence>
<dbReference type="Gene3D" id="3.30.370.10">
    <property type="entry name" value="Barstar-like"/>
    <property type="match status" value="1"/>
</dbReference>
<reference evidence="3 4" key="1">
    <citation type="submission" date="2021-11" db="EMBL/GenBank/DDBJ databases">
        <title>Draft genome sequence of Paenibacillus profundus YoMME, a new Gram-positive bacteria with exoelectrogenic properties.</title>
        <authorList>
            <person name="Hubenova Y."/>
            <person name="Hubenova E."/>
            <person name="Manasiev Y."/>
            <person name="Peykov S."/>
            <person name="Mitov M."/>
        </authorList>
    </citation>
    <scope>NUCLEOTIDE SEQUENCE [LARGE SCALE GENOMIC DNA]</scope>
    <source>
        <strain evidence="3 4">YoMME</strain>
    </source>
</reference>
<dbReference type="InterPro" id="IPR000468">
    <property type="entry name" value="Barstar"/>
</dbReference>
<dbReference type="RefSeq" id="WP_233696628.1">
    <property type="nucleotide sequence ID" value="NZ_JAJNBZ010000006.1"/>
</dbReference>